<dbReference type="AlphaFoldDB" id="A0A2A9ND14"/>
<protein>
    <submittedName>
        <fullName evidence="2">Uncharacterized protein</fullName>
    </submittedName>
</protein>
<name>A0A2A9ND14_9AGAR</name>
<organism evidence="2 3">
    <name type="scientific">Amanita thiersii Skay4041</name>
    <dbReference type="NCBI Taxonomy" id="703135"/>
    <lineage>
        <taxon>Eukaryota</taxon>
        <taxon>Fungi</taxon>
        <taxon>Dikarya</taxon>
        <taxon>Basidiomycota</taxon>
        <taxon>Agaricomycotina</taxon>
        <taxon>Agaricomycetes</taxon>
        <taxon>Agaricomycetidae</taxon>
        <taxon>Agaricales</taxon>
        <taxon>Pluteineae</taxon>
        <taxon>Amanitaceae</taxon>
        <taxon>Amanita</taxon>
    </lineage>
</organism>
<dbReference type="EMBL" id="KZ302331">
    <property type="protein sequence ID" value="PFH45602.1"/>
    <property type="molecule type" value="Genomic_DNA"/>
</dbReference>
<evidence type="ECO:0000313" key="2">
    <source>
        <dbReference type="EMBL" id="PFH45602.1"/>
    </source>
</evidence>
<gene>
    <name evidence="2" type="ORF">AMATHDRAFT_51571</name>
</gene>
<accession>A0A2A9ND14</accession>
<feature type="compositionally biased region" description="Basic residues" evidence="1">
    <location>
        <begin position="122"/>
        <end position="131"/>
    </location>
</feature>
<evidence type="ECO:0000256" key="1">
    <source>
        <dbReference type="SAM" id="MobiDB-lite"/>
    </source>
</evidence>
<evidence type="ECO:0000313" key="3">
    <source>
        <dbReference type="Proteomes" id="UP000242287"/>
    </source>
</evidence>
<feature type="compositionally biased region" description="Low complexity" evidence="1">
    <location>
        <begin position="109"/>
        <end position="121"/>
    </location>
</feature>
<dbReference type="Proteomes" id="UP000242287">
    <property type="component" value="Unassembled WGS sequence"/>
</dbReference>
<sequence length="234" mass="27468">MAYPNFARDALEYTQSAMDAQRYDMRKRMKRRISNETSPMPNLTHEMNKLYFEAINAQRYDPTKRRTASTSDSYLFHTDNNNDVRTTRHHISVKVMDYGFSYFVPQSPTPTTLSTSSPRRTSSSHRSHPNTHHQSNSATTLWLSEKVEDGYTKEIDTYNRDGYTLTREIILPPTPPRKPVFNWFLLCCDVKNTFEEEVQVLSASRKRELAGHSDIKVLVNENTKITYQYLRRRR</sequence>
<reference evidence="2 3" key="1">
    <citation type="submission" date="2014-02" db="EMBL/GenBank/DDBJ databases">
        <title>Transposable element dynamics among asymbiotic and ectomycorrhizal Amanita fungi.</title>
        <authorList>
            <consortium name="DOE Joint Genome Institute"/>
            <person name="Hess J."/>
            <person name="Skrede I."/>
            <person name="Wolfe B."/>
            <person name="LaButti K."/>
            <person name="Ohm R.A."/>
            <person name="Grigoriev I.V."/>
            <person name="Pringle A."/>
        </authorList>
    </citation>
    <scope>NUCLEOTIDE SEQUENCE [LARGE SCALE GENOMIC DNA]</scope>
    <source>
        <strain evidence="2 3">SKay4041</strain>
    </source>
</reference>
<feature type="region of interest" description="Disordered" evidence="1">
    <location>
        <begin position="108"/>
        <end position="139"/>
    </location>
</feature>
<proteinExistence type="predicted"/>
<keyword evidence="3" id="KW-1185">Reference proteome</keyword>